<comment type="caution">
    <text evidence="2">The sequence shown here is derived from an EMBL/GenBank/DDBJ whole genome shotgun (WGS) entry which is preliminary data.</text>
</comment>
<dbReference type="Proteomes" id="UP000234479">
    <property type="component" value="Unassembled WGS sequence"/>
</dbReference>
<evidence type="ECO:0000313" key="3">
    <source>
        <dbReference type="Proteomes" id="UP000234479"/>
    </source>
</evidence>
<dbReference type="InterPro" id="IPR003615">
    <property type="entry name" value="HNH_nuc"/>
</dbReference>
<name>A0A2N5DQI6_9CAUL</name>
<organism evidence="2 3">
    <name type="scientific">Caulobacter zeae</name>
    <dbReference type="NCBI Taxonomy" id="2055137"/>
    <lineage>
        <taxon>Bacteria</taxon>
        <taxon>Pseudomonadati</taxon>
        <taxon>Pseudomonadota</taxon>
        <taxon>Alphaproteobacteria</taxon>
        <taxon>Caulobacterales</taxon>
        <taxon>Caulobacteraceae</taxon>
        <taxon>Caulobacter</taxon>
    </lineage>
</organism>
<keyword evidence="2" id="KW-0378">Hydrolase</keyword>
<evidence type="ECO:0000259" key="1">
    <source>
        <dbReference type="SMART" id="SM00507"/>
    </source>
</evidence>
<keyword evidence="2" id="KW-0540">Nuclease</keyword>
<dbReference type="SMART" id="SM00507">
    <property type="entry name" value="HNHc"/>
    <property type="match status" value="1"/>
</dbReference>
<sequence length="103" mass="12306">MPVRVAFRRDEQGHSPQAEPWRGWYNLKRWKDLRLRVFERDLFTCQCGCARIECDTSDLVCDHIEPHRGDPALFWSEANLQTLTKACHDGWKQRLERQRRLAP</sequence>
<protein>
    <submittedName>
        <fullName evidence="2">HNH endonuclease</fullName>
    </submittedName>
</protein>
<dbReference type="CDD" id="cd00085">
    <property type="entry name" value="HNHc"/>
    <property type="match status" value="1"/>
</dbReference>
<proteinExistence type="predicted"/>
<dbReference type="AlphaFoldDB" id="A0A2N5DQI6"/>
<feature type="domain" description="HNH nuclease" evidence="1">
    <location>
        <begin position="32"/>
        <end position="89"/>
    </location>
</feature>
<dbReference type="OrthoDB" id="5292295at2"/>
<dbReference type="GO" id="GO:0004519">
    <property type="term" value="F:endonuclease activity"/>
    <property type="evidence" value="ECO:0007669"/>
    <property type="project" value="UniProtKB-KW"/>
</dbReference>
<dbReference type="EMBL" id="PJRS01000010">
    <property type="protein sequence ID" value="PLR28326.1"/>
    <property type="molecule type" value="Genomic_DNA"/>
</dbReference>
<reference evidence="2 3" key="1">
    <citation type="submission" date="2017-12" db="EMBL/GenBank/DDBJ databases">
        <title>The genome sequence of Caulobacter sp. 410.</title>
        <authorList>
            <person name="Gao J."/>
            <person name="Mao X."/>
            <person name="Sun J."/>
        </authorList>
    </citation>
    <scope>NUCLEOTIDE SEQUENCE [LARGE SCALE GENOMIC DNA]</scope>
    <source>
        <strain evidence="2 3">410</strain>
    </source>
</reference>
<keyword evidence="2" id="KW-0255">Endonuclease</keyword>
<accession>A0A2N5DQI6</accession>
<keyword evidence="3" id="KW-1185">Reference proteome</keyword>
<gene>
    <name evidence="2" type="ORF">SGCZBJ_03785</name>
</gene>
<evidence type="ECO:0000313" key="2">
    <source>
        <dbReference type="EMBL" id="PLR28326.1"/>
    </source>
</evidence>